<dbReference type="Pfam" id="PF04821">
    <property type="entry name" value="TIMELESS"/>
    <property type="match status" value="1"/>
</dbReference>
<accession>A0A0M0J408</accession>
<dbReference type="GO" id="GO:0003677">
    <property type="term" value="F:DNA binding"/>
    <property type="evidence" value="ECO:0007669"/>
    <property type="project" value="TreeGrafter"/>
</dbReference>
<feature type="domain" description="Timeless N-terminal" evidence="4">
    <location>
        <begin position="40"/>
        <end position="273"/>
    </location>
</feature>
<dbReference type="AlphaFoldDB" id="A0A0M0J408"/>
<dbReference type="GO" id="GO:0000076">
    <property type="term" value="P:DNA replication checkpoint signaling"/>
    <property type="evidence" value="ECO:0007669"/>
    <property type="project" value="TreeGrafter"/>
</dbReference>
<dbReference type="OrthoDB" id="310853at2759"/>
<dbReference type="GO" id="GO:0043111">
    <property type="term" value="P:replication fork arrest"/>
    <property type="evidence" value="ECO:0007669"/>
    <property type="project" value="TreeGrafter"/>
</dbReference>
<proteinExistence type="predicted"/>
<dbReference type="EMBL" id="JWZX01003392">
    <property type="protein sequence ID" value="KOO21057.1"/>
    <property type="molecule type" value="Genomic_DNA"/>
</dbReference>
<keyword evidence="2" id="KW-0539">Nucleus</keyword>
<dbReference type="GO" id="GO:0031298">
    <property type="term" value="C:replication fork protection complex"/>
    <property type="evidence" value="ECO:0007669"/>
    <property type="project" value="TreeGrafter"/>
</dbReference>
<dbReference type="GO" id="GO:0006281">
    <property type="term" value="P:DNA repair"/>
    <property type="evidence" value="ECO:0007669"/>
    <property type="project" value="TreeGrafter"/>
</dbReference>
<dbReference type="Proteomes" id="UP000037460">
    <property type="component" value="Unassembled WGS sequence"/>
</dbReference>
<evidence type="ECO:0000256" key="2">
    <source>
        <dbReference type="ARBA" id="ARBA00023242"/>
    </source>
</evidence>
<keyword evidence="3" id="KW-0131">Cell cycle</keyword>
<evidence type="ECO:0000256" key="3">
    <source>
        <dbReference type="ARBA" id="ARBA00023306"/>
    </source>
</evidence>
<dbReference type="InterPro" id="IPR044998">
    <property type="entry name" value="Timeless"/>
</dbReference>
<sequence length="280" mass="31496">MAARIQVGGTELDVTDEEELLLILAGMGTFHEAPDGAPPEYLIGEECKDCISDLQRYLRRDDPMKLAATRAVGSWRVLQNHLIPLLRVTADSDPKLCFEVLKVVVKLTLKPEDLGYKMVNHLKEKKQPDPSIGAYLDELRRYHRAYKSAFVRSDAMGSVVRLLARPLSVREDERSEQDSLSIELLFALLLNLLYTAHPDEPPPEPSRAADVQTRTEVLRSLLVAMEREHALELALYVLQQVEEPGALAYRALNLTLLEIVYYVLSAHTPTALYACGRRPP</sequence>
<keyword evidence="6" id="KW-1185">Reference proteome</keyword>
<reference evidence="6" key="1">
    <citation type="journal article" date="2015" name="PLoS Genet.">
        <title>Genome Sequence and Transcriptome Analyses of Chrysochromulina tobin: Metabolic Tools for Enhanced Algal Fitness in the Prominent Order Prymnesiales (Haptophyceae).</title>
        <authorList>
            <person name="Hovde B.T."/>
            <person name="Deodato C.R."/>
            <person name="Hunsperger H.M."/>
            <person name="Ryken S.A."/>
            <person name="Yost W."/>
            <person name="Jha R.K."/>
            <person name="Patterson J."/>
            <person name="Monnat R.J. Jr."/>
            <person name="Barlow S.B."/>
            <person name="Starkenburg S.R."/>
            <person name="Cattolico R.A."/>
        </authorList>
    </citation>
    <scope>NUCLEOTIDE SEQUENCE</scope>
    <source>
        <strain evidence="6">CCMP291</strain>
    </source>
</reference>
<dbReference type="InterPro" id="IPR006906">
    <property type="entry name" value="Timeless_N"/>
</dbReference>
<organism evidence="5 6">
    <name type="scientific">Chrysochromulina tobinii</name>
    <dbReference type="NCBI Taxonomy" id="1460289"/>
    <lineage>
        <taxon>Eukaryota</taxon>
        <taxon>Haptista</taxon>
        <taxon>Haptophyta</taxon>
        <taxon>Prymnesiophyceae</taxon>
        <taxon>Prymnesiales</taxon>
        <taxon>Chrysochromulinaceae</taxon>
        <taxon>Chrysochromulina</taxon>
    </lineage>
</organism>
<evidence type="ECO:0000313" key="6">
    <source>
        <dbReference type="Proteomes" id="UP000037460"/>
    </source>
</evidence>
<comment type="caution">
    <text evidence="5">The sequence shown here is derived from an EMBL/GenBank/DDBJ whole genome shotgun (WGS) entry which is preliminary data.</text>
</comment>
<dbReference type="PANTHER" id="PTHR22940:SF4">
    <property type="entry name" value="PROTEIN TIMELESS HOMOLOG"/>
    <property type="match status" value="1"/>
</dbReference>
<evidence type="ECO:0000256" key="1">
    <source>
        <dbReference type="ARBA" id="ARBA00004123"/>
    </source>
</evidence>
<evidence type="ECO:0000259" key="4">
    <source>
        <dbReference type="Pfam" id="PF04821"/>
    </source>
</evidence>
<gene>
    <name evidence="5" type="ORF">Ctob_002659</name>
</gene>
<protein>
    <submittedName>
        <fullName evidence="5">Yip1 domain containing protein</fullName>
    </submittedName>
</protein>
<evidence type="ECO:0000313" key="5">
    <source>
        <dbReference type="EMBL" id="KOO21057.1"/>
    </source>
</evidence>
<comment type="subcellular location">
    <subcellularLocation>
        <location evidence="1">Nucleus</location>
    </subcellularLocation>
</comment>
<dbReference type="PANTHER" id="PTHR22940">
    <property type="entry name" value="TIMEOUT/TIMELESS-2"/>
    <property type="match status" value="1"/>
</dbReference>
<name>A0A0M0J408_9EUKA</name>